<comment type="caution">
    <text evidence="1">The sequence shown here is derived from an EMBL/GenBank/DDBJ whole genome shotgun (WGS) entry which is preliminary data.</text>
</comment>
<proteinExistence type="predicted"/>
<name>A0ABQ5WEQ2_GLUJA</name>
<keyword evidence="2" id="KW-1185">Reference proteome</keyword>
<dbReference type="Proteomes" id="UP001156613">
    <property type="component" value="Unassembled WGS sequence"/>
</dbReference>
<accession>A0ABQ5WEQ2</accession>
<protein>
    <submittedName>
        <fullName evidence="1">Uncharacterized protein</fullName>
    </submittedName>
</protein>
<dbReference type="EMBL" id="BSNT01000015">
    <property type="protein sequence ID" value="GLQ58595.1"/>
    <property type="molecule type" value="Genomic_DNA"/>
</dbReference>
<organism evidence="1 2">
    <name type="scientific">Gluconobacter japonicus</name>
    <dbReference type="NCBI Taxonomy" id="376620"/>
    <lineage>
        <taxon>Bacteria</taxon>
        <taxon>Pseudomonadati</taxon>
        <taxon>Pseudomonadota</taxon>
        <taxon>Alphaproteobacteria</taxon>
        <taxon>Acetobacterales</taxon>
        <taxon>Acetobacteraceae</taxon>
        <taxon>Gluconobacter</taxon>
    </lineage>
</organism>
<evidence type="ECO:0000313" key="1">
    <source>
        <dbReference type="EMBL" id="GLQ58595.1"/>
    </source>
</evidence>
<evidence type="ECO:0000313" key="2">
    <source>
        <dbReference type="Proteomes" id="UP001156613"/>
    </source>
</evidence>
<reference evidence="2" key="1">
    <citation type="journal article" date="2019" name="Int. J. Syst. Evol. Microbiol.">
        <title>The Global Catalogue of Microorganisms (GCM) 10K type strain sequencing project: providing services to taxonomists for standard genome sequencing and annotation.</title>
        <authorList>
            <consortium name="The Broad Institute Genomics Platform"/>
            <consortium name="The Broad Institute Genome Sequencing Center for Infectious Disease"/>
            <person name="Wu L."/>
            <person name="Ma J."/>
        </authorList>
    </citation>
    <scope>NUCLEOTIDE SEQUENCE [LARGE SCALE GENOMIC DNA]</scope>
    <source>
        <strain evidence="2">NBRC 3271</strain>
    </source>
</reference>
<gene>
    <name evidence="1" type="ORF">GCM10010937_03970</name>
</gene>
<sequence length="180" mass="19390">MLRKAFANTLDALFHGFISAIYDDVSFRIDGVTDPNQTGHDVFRAALSQKWSAPSAMHAPQKDVDWRSQPDRNGMLPHKLARLRVHPCTAACCQDAGWSLDEALDDPAFTCSEIGFSVTGEDFGNRATGGAFYLCIGINERQAINLCQAAADSGFSGSHHADENNCACRGGVSDRPIGGK</sequence>